<keyword evidence="2" id="KW-1185">Reference proteome</keyword>
<dbReference type="Proteomes" id="UP000257045">
    <property type="component" value="Unassembled WGS sequence"/>
</dbReference>
<reference evidence="1 2" key="1">
    <citation type="submission" date="2018-04" db="EMBL/GenBank/DDBJ databases">
        <title>Novel Campyloabacter and Helicobacter Species and Strains.</title>
        <authorList>
            <person name="Mannion A.J."/>
            <person name="Shen Z."/>
            <person name="Fox J.G."/>
        </authorList>
    </citation>
    <scope>NUCLEOTIDE SEQUENCE [LARGE SCALE GENOMIC DNA]</scope>
    <source>
        <strain evidence="1 2">MIT 04-9366</strain>
    </source>
</reference>
<sequence>MNFSHLSDLLYQKKIQERNPLFSTNIFYLKFFPKQRTIFTPPPTIKSRAKSIISIKFITPKSRLL</sequence>
<proteinExistence type="predicted"/>
<dbReference type="AlphaFoldDB" id="A0A3D8IW42"/>
<comment type="caution">
    <text evidence="1">The sequence shown here is derived from an EMBL/GenBank/DDBJ whole genome shotgun (WGS) entry which is preliminary data.</text>
</comment>
<dbReference type="EMBL" id="NXLV01000022">
    <property type="protein sequence ID" value="RDU68844.1"/>
    <property type="molecule type" value="Genomic_DNA"/>
</dbReference>
<name>A0A3D8IW42_9HELI</name>
<organism evidence="1 2">
    <name type="scientific">Helicobacter brantae</name>
    <dbReference type="NCBI Taxonomy" id="375927"/>
    <lineage>
        <taxon>Bacteria</taxon>
        <taxon>Pseudomonadati</taxon>
        <taxon>Campylobacterota</taxon>
        <taxon>Epsilonproteobacteria</taxon>
        <taxon>Campylobacterales</taxon>
        <taxon>Helicobacteraceae</taxon>
        <taxon>Helicobacter</taxon>
    </lineage>
</organism>
<evidence type="ECO:0000313" key="2">
    <source>
        <dbReference type="Proteomes" id="UP000257045"/>
    </source>
</evidence>
<evidence type="ECO:0000313" key="1">
    <source>
        <dbReference type="EMBL" id="RDU68844.1"/>
    </source>
</evidence>
<gene>
    <name evidence="1" type="ORF">CQA58_07895</name>
</gene>
<accession>A0A3D8IW42</accession>
<protein>
    <submittedName>
        <fullName evidence="1">Uncharacterized protein</fullName>
    </submittedName>
</protein>